<dbReference type="EMBL" id="JBHULB010000007">
    <property type="protein sequence ID" value="MFD2586379.1"/>
    <property type="molecule type" value="Genomic_DNA"/>
</dbReference>
<gene>
    <name evidence="2" type="ORF">ACFSQJ_05535</name>
</gene>
<feature type="transmembrane region" description="Helical" evidence="1">
    <location>
        <begin position="87"/>
        <end position="105"/>
    </location>
</feature>
<evidence type="ECO:0008006" key="4">
    <source>
        <dbReference type="Google" id="ProtNLM"/>
    </source>
</evidence>
<reference evidence="3" key="1">
    <citation type="journal article" date="2019" name="Int. J. Syst. Evol. Microbiol.">
        <title>The Global Catalogue of Microorganisms (GCM) 10K type strain sequencing project: providing services to taxonomists for standard genome sequencing and annotation.</title>
        <authorList>
            <consortium name="The Broad Institute Genomics Platform"/>
            <consortium name="The Broad Institute Genome Sequencing Center for Infectious Disease"/>
            <person name="Wu L."/>
            <person name="Ma J."/>
        </authorList>
    </citation>
    <scope>NUCLEOTIDE SEQUENCE [LARGE SCALE GENOMIC DNA]</scope>
    <source>
        <strain evidence="3">KCTC 52368</strain>
    </source>
</reference>
<keyword evidence="1" id="KW-1133">Transmembrane helix</keyword>
<protein>
    <recommendedName>
        <fullName evidence="4">DoxX family protein</fullName>
    </recommendedName>
</protein>
<comment type="caution">
    <text evidence="2">The sequence shown here is derived from an EMBL/GenBank/DDBJ whole genome shotgun (WGS) entry which is preliminary data.</text>
</comment>
<accession>A0ABW5MT94</accession>
<evidence type="ECO:0000313" key="3">
    <source>
        <dbReference type="Proteomes" id="UP001597526"/>
    </source>
</evidence>
<evidence type="ECO:0000256" key="1">
    <source>
        <dbReference type="SAM" id="Phobius"/>
    </source>
</evidence>
<name>A0ABW5MT94_9FLAO</name>
<sequence>MDFKTVDRNISKNMRKLGMPAIRLSFAILFFWFGILKPLGLSSAEPLLKATVAWLPFGGPQQWLSIIGWWEMLIGITFLFKQTTKIAIGLLFLQMVGTFMPLVFLPEITFQKGNYLLPTLEGQYIVKNVMIISAALVVGGKFYKNKK</sequence>
<keyword evidence="1" id="KW-0812">Transmembrane</keyword>
<evidence type="ECO:0000313" key="2">
    <source>
        <dbReference type="EMBL" id="MFD2586379.1"/>
    </source>
</evidence>
<dbReference type="RefSeq" id="WP_377765956.1">
    <property type="nucleotide sequence ID" value="NZ_JBHULB010000007.1"/>
</dbReference>
<feature type="transmembrane region" description="Helical" evidence="1">
    <location>
        <begin position="125"/>
        <end position="143"/>
    </location>
</feature>
<feature type="transmembrane region" description="Helical" evidence="1">
    <location>
        <begin position="61"/>
        <end position="80"/>
    </location>
</feature>
<dbReference type="Proteomes" id="UP001597526">
    <property type="component" value="Unassembled WGS sequence"/>
</dbReference>
<feature type="transmembrane region" description="Helical" evidence="1">
    <location>
        <begin position="21"/>
        <end position="41"/>
    </location>
</feature>
<organism evidence="2 3">
    <name type="scientific">Croceitalea marina</name>
    <dbReference type="NCBI Taxonomy" id="1775166"/>
    <lineage>
        <taxon>Bacteria</taxon>
        <taxon>Pseudomonadati</taxon>
        <taxon>Bacteroidota</taxon>
        <taxon>Flavobacteriia</taxon>
        <taxon>Flavobacteriales</taxon>
        <taxon>Flavobacteriaceae</taxon>
        <taxon>Croceitalea</taxon>
    </lineage>
</organism>
<keyword evidence="1" id="KW-0472">Membrane</keyword>
<keyword evidence="3" id="KW-1185">Reference proteome</keyword>
<proteinExistence type="predicted"/>